<name>A0A6N2R1L1_9FIRM</name>
<protein>
    <submittedName>
        <fullName evidence="5">MarR family protein</fullName>
    </submittedName>
</protein>
<dbReference type="SMART" id="SM00347">
    <property type="entry name" value="HTH_MARR"/>
    <property type="match status" value="1"/>
</dbReference>
<feature type="domain" description="HTH marR-type" evidence="4">
    <location>
        <begin position="27"/>
        <end position="130"/>
    </location>
</feature>
<reference evidence="5" key="1">
    <citation type="submission" date="2019-11" db="EMBL/GenBank/DDBJ databases">
        <authorList>
            <person name="Feng L."/>
        </authorList>
    </citation>
    <scope>NUCLEOTIDE SEQUENCE</scope>
    <source>
        <strain evidence="5">AvaginalisLFYP127</strain>
    </source>
</reference>
<dbReference type="Gene3D" id="1.10.10.10">
    <property type="entry name" value="Winged helix-like DNA-binding domain superfamily/Winged helix DNA-binding domain"/>
    <property type="match status" value="1"/>
</dbReference>
<dbReference type="AlphaFoldDB" id="A0A6N2R1L1"/>
<dbReference type="CDD" id="cd00090">
    <property type="entry name" value="HTH_ARSR"/>
    <property type="match status" value="1"/>
</dbReference>
<evidence type="ECO:0000259" key="4">
    <source>
        <dbReference type="SMART" id="SM00347"/>
    </source>
</evidence>
<keyword evidence="1" id="KW-0805">Transcription regulation</keyword>
<organism evidence="5">
    <name type="scientific">Anaerococcus vaginalis</name>
    <dbReference type="NCBI Taxonomy" id="33037"/>
    <lineage>
        <taxon>Bacteria</taxon>
        <taxon>Bacillati</taxon>
        <taxon>Bacillota</taxon>
        <taxon>Tissierellia</taxon>
        <taxon>Tissierellales</taxon>
        <taxon>Peptoniphilaceae</taxon>
        <taxon>Anaerococcus</taxon>
    </lineage>
</organism>
<dbReference type="EMBL" id="CACRSW010000001">
    <property type="protein sequence ID" value="VYS74398.1"/>
    <property type="molecule type" value="Genomic_DNA"/>
</dbReference>
<dbReference type="Pfam" id="PF12802">
    <property type="entry name" value="MarR_2"/>
    <property type="match status" value="1"/>
</dbReference>
<evidence type="ECO:0000256" key="1">
    <source>
        <dbReference type="ARBA" id="ARBA00023015"/>
    </source>
</evidence>
<evidence type="ECO:0000256" key="3">
    <source>
        <dbReference type="ARBA" id="ARBA00023163"/>
    </source>
</evidence>
<dbReference type="SUPFAM" id="SSF46785">
    <property type="entry name" value="Winged helix' DNA-binding domain"/>
    <property type="match status" value="1"/>
</dbReference>
<dbReference type="PANTHER" id="PTHR42756:SF1">
    <property type="entry name" value="TRANSCRIPTIONAL REPRESSOR OF EMRAB OPERON"/>
    <property type="match status" value="1"/>
</dbReference>
<proteinExistence type="predicted"/>
<keyword evidence="3" id="KW-0804">Transcription</keyword>
<dbReference type="InterPro" id="IPR036388">
    <property type="entry name" value="WH-like_DNA-bd_sf"/>
</dbReference>
<dbReference type="PANTHER" id="PTHR42756">
    <property type="entry name" value="TRANSCRIPTIONAL REGULATOR, MARR"/>
    <property type="match status" value="1"/>
</dbReference>
<evidence type="ECO:0000256" key="2">
    <source>
        <dbReference type="ARBA" id="ARBA00023125"/>
    </source>
</evidence>
<evidence type="ECO:0000313" key="5">
    <source>
        <dbReference type="EMBL" id="VYS74398.1"/>
    </source>
</evidence>
<gene>
    <name evidence="5" type="ORF">AVLFYP127_00138</name>
</gene>
<dbReference type="GO" id="GO:0003700">
    <property type="term" value="F:DNA-binding transcription factor activity"/>
    <property type="evidence" value="ECO:0007669"/>
    <property type="project" value="InterPro"/>
</dbReference>
<dbReference type="InterPro" id="IPR011991">
    <property type="entry name" value="ArsR-like_HTH"/>
</dbReference>
<dbReference type="InterPro" id="IPR000835">
    <property type="entry name" value="HTH_MarR-typ"/>
</dbReference>
<keyword evidence="2" id="KW-0238">DNA-binding</keyword>
<sequence>MQEGILKKIKDLDICMIRKMSELKNCAGHNHSNVANPTQVKIFSYLIENKDRDVFQRDLEEVLNLRRATISNILKKMEANEYIVRETDKKDLRSKKIILTDLAIKRYQKGLNHLRDIEKIATKNIDKKDLEIFSNVIDKMIINIENYNGDMNNDKII</sequence>
<dbReference type="InterPro" id="IPR036390">
    <property type="entry name" value="WH_DNA-bd_sf"/>
</dbReference>
<dbReference type="GO" id="GO:0003677">
    <property type="term" value="F:DNA binding"/>
    <property type="evidence" value="ECO:0007669"/>
    <property type="project" value="UniProtKB-KW"/>
</dbReference>
<accession>A0A6N2R1L1</accession>
<dbReference type="RefSeq" id="WP_316266845.1">
    <property type="nucleotide sequence ID" value="NZ_CACRSW010000001.1"/>
</dbReference>